<dbReference type="Pfam" id="PF21780">
    <property type="entry name" value="DUF6875"/>
    <property type="match status" value="1"/>
</dbReference>
<proteinExistence type="predicted"/>
<dbReference type="EMBL" id="CP159534">
    <property type="protein sequence ID" value="XCJ68449.1"/>
    <property type="molecule type" value="Genomic_DNA"/>
</dbReference>
<dbReference type="AlphaFoldDB" id="A0AAU8IKL0"/>
<dbReference type="InterPro" id="IPR049240">
    <property type="entry name" value="DUF6875"/>
</dbReference>
<dbReference type="PANTHER" id="PTHR10138">
    <property type="entry name" value="TRYPTOPHAN 2,3-DIOXYGENASE"/>
    <property type="match status" value="1"/>
</dbReference>
<reference evidence="2" key="1">
    <citation type="submission" date="2024-06" db="EMBL/GenBank/DDBJ databases">
        <title>Streptomyces sp. strain HUAS MG91 genome sequences.</title>
        <authorList>
            <person name="Mo P."/>
        </authorList>
    </citation>
    <scope>NUCLEOTIDE SEQUENCE</scope>
    <source>
        <strain evidence="2">HUAS MG91</strain>
    </source>
</reference>
<dbReference type="GO" id="GO:0046872">
    <property type="term" value="F:metal ion binding"/>
    <property type="evidence" value="ECO:0007669"/>
    <property type="project" value="InterPro"/>
</dbReference>
<feature type="domain" description="DUF6875" evidence="1">
    <location>
        <begin position="15"/>
        <end position="185"/>
    </location>
</feature>
<protein>
    <submittedName>
        <fullName evidence="2">Tryptophan 2,3-dioxygenase family protein</fullName>
    </submittedName>
</protein>
<name>A0AAU8IKL0_9ACTN</name>
<dbReference type="PANTHER" id="PTHR10138:SF0">
    <property type="entry name" value="TRYPTOPHAN 2,3-DIOXYGENASE"/>
    <property type="match status" value="1"/>
</dbReference>
<dbReference type="InterPro" id="IPR037217">
    <property type="entry name" value="Trp/Indoleamine_2_3_dOase-like"/>
</dbReference>
<dbReference type="Pfam" id="PF03301">
    <property type="entry name" value="Trp_dioxygenase"/>
    <property type="match status" value="2"/>
</dbReference>
<dbReference type="GO" id="GO:0004833">
    <property type="term" value="F:L-tryptophan 2,3-dioxygenase activity"/>
    <property type="evidence" value="ECO:0007669"/>
    <property type="project" value="InterPro"/>
</dbReference>
<dbReference type="GO" id="GO:0019442">
    <property type="term" value="P:L-tryptophan catabolic process to acetyl-CoA"/>
    <property type="evidence" value="ECO:0007669"/>
    <property type="project" value="TreeGrafter"/>
</dbReference>
<dbReference type="GO" id="GO:0019441">
    <property type="term" value="P:L-tryptophan catabolic process to kynurenine"/>
    <property type="evidence" value="ECO:0007669"/>
    <property type="project" value="InterPro"/>
</dbReference>
<accession>A0AAU8IKL0</accession>
<gene>
    <name evidence="2" type="ORF">ABII15_00090</name>
</gene>
<dbReference type="SUPFAM" id="SSF140959">
    <property type="entry name" value="Indolic compounds 2,3-dioxygenase-like"/>
    <property type="match status" value="1"/>
</dbReference>
<dbReference type="Gene3D" id="1.20.58.480">
    <property type="match status" value="1"/>
</dbReference>
<evidence type="ECO:0000259" key="1">
    <source>
        <dbReference type="Pfam" id="PF21780"/>
    </source>
</evidence>
<dbReference type="GO" id="GO:0020037">
    <property type="term" value="F:heme binding"/>
    <property type="evidence" value="ECO:0007669"/>
    <property type="project" value="InterPro"/>
</dbReference>
<dbReference type="RefSeq" id="WP_353940135.1">
    <property type="nucleotide sequence ID" value="NZ_CP159534.1"/>
</dbReference>
<dbReference type="KEGG" id="stac:ABII15_00090"/>
<dbReference type="InterPro" id="IPR004981">
    <property type="entry name" value="Trp_2_3_dOase"/>
</dbReference>
<sequence>MELRETSPENKLAAERWMNEYLTREHSELGRRGPVCPFVGPAHEAGTIYTQTLHASHEDTADELVEGLRDQLDHFAGLLVPEGRESLAALVTVVEGLPEHRWRLLDAAQARLRQEAARRGLMIGQFHPNCPEPAFWRPSFAVSRSPIPLVAIRYMAFHDILFLHSDPSLFEEYRKRFGDRYNGERKVSDAFRKLYDSAPRLPVESGQPYIDYQSITLLHALHQPRTDQPAESSFYLAGQSKELLFALVLGEMRACQEAMAADDLGRSTWHLRRGTAGMRLLSEFWDLLSTLSPAEFHSFRDALGEASGLGSYKYRTLEFTLGLSSPSMAQAYRGVPAAEIEVHRALHDASVYDDALAVLVRLGRLEQAAIDPERDTQAVRAAWAAIHQGETVSSEILRWAESLMDLAQAFGRWRLLHLLTVERVIGSKPGTGGTAGVDWLRRVANERAFPELWEARSALAGGPPHVGCPAARVPFAQP</sequence>
<evidence type="ECO:0000313" key="2">
    <source>
        <dbReference type="EMBL" id="XCJ68449.1"/>
    </source>
</evidence>
<organism evidence="2">
    <name type="scientific">Streptomyces tabacisoli</name>
    <dbReference type="NCBI Taxonomy" id="3156398"/>
    <lineage>
        <taxon>Bacteria</taxon>
        <taxon>Bacillati</taxon>
        <taxon>Actinomycetota</taxon>
        <taxon>Actinomycetes</taxon>
        <taxon>Kitasatosporales</taxon>
        <taxon>Streptomycetaceae</taxon>
        <taxon>Streptomyces</taxon>
    </lineage>
</organism>